<keyword evidence="12" id="KW-1185">Reference proteome</keyword>
<comment type="pathway">
    <text evidence="1">Amino-acid degradation; L-lysine degradation via saccharopine pathway; glutaryl-CoA from L-lysine: step 1/6.</text>
</comment>
<keyword evidence="4" id="KW-0560">Oxidoreductase</keyword>
<dbReference type="Gene3D" id="1.10.1870.10">
    <property type="entry name" value="Domain 3, Saccharopine reductase"/>
    <property type="match status" value="1"/>
</dbReference>
<evidence type="ECO:0000256" key="2">
    <source>
        <dbReference type="ARBA" id="ARBA00004720"/>
    </source>
</evidence>
<dbReference type="Pfam" id="PF03435">
    <property type="entry name" value="Sacchrp_dh_NADP"/>
    <property type="match status" value="1"/>
</dbReference>
<evidence type="ECO:0000256" key="4">
    <source>
        <dbReference type="ARBA" id="ARBA00023002"/>
    </source>
</evidence>
<sequence length="1111" mass="122011">MGTPVYCSQLNVIDEALFTGLQGSMTADDGTRGNGTMKPMADIFTRGNRVVGIRREEHSKWERRAPLTPAHCARLLHSGQDGGGVRRIIVQPCTKRIHSDQQYQDVGCEISKDLSECGLILGVKRPQLGELLPKRAYAFFSHTHKAQPENMALLDEVLEKRVSLYDYELIAGENKERLVAFGEYAGRAGMIDFLRGLGERFLSLGFSTPFLSVGSSYMYSSLSTAKAAVMAAGDEIANNGLGLGICPLVFVFTGSGNVSRGAQEIFRLLPHTFVKPSDLHRLYDDVHMASADDLLLRKGRANFQVFGCVVEARDMVVPMDTSKKFDKDDYYSHPEQYRSIFHETIAPYTSVIVNCMYWERRFPRLLDNKQLRELTIKDASTKGSRKQGKLLGVADITCDVQGSIECLHQITSIEEPFFRYDPSSGTYHNDMDGEGIFILAVDCLPTELAKESTKHFGDVLLPFISSMACGQTPEDMLEPIKRACIAHNGQLTQLYEYIHVLREAETKKSRSSTKLDSQKNGSVTRLVSLDGHLFDQFLINEALDVIVDAGGRFRSATCKVGHSDNETSHADLEVEADNEQILDGILDALAAIASHKDSHSNGSSIRGRSPDRSSYLAAKSSRVMDSNDENVSRVLILGAGRMCEPAVKYLAAQGSTAPPGEPSSGVDIHVQVIVASLFLKDAQKVTAGVANAFPLQLDISDGDHLRACISKAAVVISLLPPDCHIPIAKACIELKKNLVTASYVSSEMEALHDKAREAGIVILCEMGLDPGIDHMMAMQMIDSAHSNGGYVQSFVSYCGGLPSPMAANNPLGYKFSWNPAGAIKAGRNAAIYKEQGKTVEVAGDDLFSSAARLRLPNLPAFALERLPNRDSLKYGELYDIAKEASTVFRATLRYEGFSEIMAGIAKLGFFDYGDHELLGVANQRTTYETFWRHILKEIVQTVEVKKTELVPEKLLGLGCCSDIDAAKRLWNCIKWLGLNSKMDVPESCRSAFDVLCSRMEAKLTFAPNEQDLVLLHHDLEVAFKDGRPTERHTATLLALGETADNSNPLREPHTAMARTVGLTAAIGAQLLLFNMVKSTGVLRPFQPDIYDPALKILAAEGMKIEESTEII</sequence>
<dbReference type="InterPro" id="IPR007698">
    <property type="entry name" value="AlaDH/PNT_NAD(H)-bd"/>
</dbReference>
<evidence type="ECO:0000256" key="8">
    <source>
        <dbReference type="SAM" id="MobiDB-lite"/>
    </source>
</evidence>
<evidence type="ECO:0000256" key="3">
    <source>
        <dbReference type="ARBA" id="ARBA00022857"/>
    </source>
</evidence>
<evidence type="ECO:0000313" key="12">
    <source>
        <dbReference type="Proteomes" id="UP000077202"/>
    </source>
</evidence>
<dbReference type="Pfam" id="PF04455">
    <property type="entry name" value="Saccharop_dh_N"/>
    <property type="match status" value="1"/>
</dbReference>
<dbReference type="FunFam" id="3.40.50.720:FF:000284">
    <property type="entry name" value="Lysine-ketoglutarate reductase/saccharopine dehydrogenase1"/>
    <property type="match status" value="1"/>
</dbReference>
<dbReference type="Gene3D" id="3.30.70.2690">
    <property type="entry name" value="LOR/SDH bifunctional enzyme, conserved domain"/>
    <property type="match status" value="1"/>
</dbReference>
<organism evidence="11 12">
    <name type="scientific">Marchantia polymorpha subsp. ruderalis</name>
    <dbReference type="NCBI Taxonomy" id="1480154"/>
    <lineage>
        <taxon>Eukaryota</taxon>
        <taxon>Viridiplantae</taxon>
        <taxon>Streptophyta</taxon>
        <taxon>Embryophyta</taxon>
        <taxon>Marchantiophyta</taxon>
        <taxon>Marchantiopsida</taxon>
        <taxon>Marchantiidae</taxon>
        <taxon>Marchantiales</taxon>
        <taxon>Marchantiaceae</taxon>
        <taxon>Marchantia</taxon>
    </lineage>
</organism>
<dbReference type="AlphaFoldDB" id="A0A176WU26"/>
<dbReference type="InterPro" id="IPR036291">
    <property type="entry name" value="NAD(P)-bd_dom_sf"/>
</dbReference>
<gene>
    <name evidence="11" type="ORF">AXG93_3524s1170</name>
</gene>
<evidence type="ECO:0000256" key="5">
    <source>
        <dbReference type="ARBA" id="ARBA00023027"/>
    </source>
</evidence>
<feature type="domain" description="Alanine dehydrogenase/pyridine nucleotide transhydrogenase NAD(H)-binding" evidence="9">
    <location>
        <begin position="234"/>
        <end position="440"/>
    </location>
</feature>
<dbReference type="PANTHER" id="PTHR11133:SF22">
    <property type="entry name" value="ALPHA-AMINOADIPIC SEMIALDEHYDE SYNTHASE, MITOCHONDRIAL"/>
    <property type="match status" value="1"/>
</dbReference>
<keyword evidence="5" id="KW-0520">NAD</keyword>
<keyword evidence="3" id="KW-0521">NADP</keyword>
<dbReference type="SUPFAM" id="SSF55347">
    <property type="entry name" value="Glyceraldehyde-3-phosphate dehydrogenase-like, C-terminal domain"/>
    <property type="match status" value="1"/>
</dbReference>
<accession>A0A176WU26</accession>
<proteinExistence type="inferred from homology"/>
<dbReference type="InterPro" id="IPR007886">
    <property type="entry name" value="AlaDH/PNT_N"/>
</dbReference>
<dbReference type="EMBL" id="LVLJ01000074">
    <property type="protein sequence ID" value="OAE35782.1"/>
    <property type="molecule type" value="Genomic_DNA"/>
</dbReference>
<dbReference type="SUPFAM" id="SSF52283">
    <property type="entry name" value="Formate/glycerate dehydrogenase catalytic domain-like"/>
    <property type="match status" value="1"/>
</dbReference>
<dbReference type="InterPro" id="IPR007545">
    <property type="entry name" value="LOR/SDH_bifunc_enz_cons_dom"/>
</dbReference>
<dbReference type="CDD" id="cd12144">
    <property type="entry name" value="SDH_N_domain"/>
    <property type="match status" value="1"/>
</dbReference>
<dbReference type="Gene3D" id="3.30.360.10">
    <property type="entry name" value="Dihydrodipicolinate Reductase, domain 2"/>
    <property type="match status" value="1"/>
</dbReference>
<dbReference type="GO" id="GO:0033512">
    <property type="term" value="P:L-lysine catabolic process to acetyl-CoA via saccharopine"/>
    <property type="evidence" value="ECO:0007669"/>
    <property type="project" value="UniProtKB-UniPathway"/>
</dbReference>
<feature type="region of interest" description="Disordered" evidence="8">
    <location>
        <begin position="597"/>
        <end position="620"/>
    </location>
</feature>
<reference evidence="11" key="1">
    <citation type="submission" date="2016-03" db="EMBL/GenBank/DDBJ databases">
        <title>Mechanisms controlling the formation of the plant cell surface in tip-growing cells are functionally conserved among land plants.</title>
        <authorList>
            <person name="Honkanen S."/>
            <person name="Jones V.A."/>
            <person name="Morieri G."/>
            <person name="Champion C."/>
            <person name="Hetherington A.J."/>
            <person name="Kelly S."/>
            <person name="Saint-Marcoux D."/>
            <person name="Proust H."/>
            <person name="Prescott H."/>
            <person name="Dolan L."/>
        </authorList>
    </citation>
    <scope>NUCLEOTIDE SEQUENCE [LARGE SCALE GENOMIC DNA]</scope>
    <source>
        <tissue evidence="11">Whole gametophyte</tissue>
    </source>
</reference>
<keyword evidence="6" id="KW-0511">Multifunctional enzyme</keyword>
<dbReference type="GO" id="GO:0004753">
    <property type="term" value="F:saccharopine dehydrogenase activity"/>
    <property type="evidence" value="ECO:0007669"/>
    <property type="project" value="TreeGrafter"/>
</dbReference>
<name>A0A176WU26_MARPO</name>
<dbReference type="Pfam" id="PF05222">
    <property type="entry name" value="AlaDh_PNT_N"/>
    <property type="match status" value="1"/>
</dbReference>
<dbReference type="GO" id="GO:0019878">
    <property type="term" value="P:lysine biosynthetic process via aminoadipic acid"/>
    <property type="evidence" value="ECO:0007669"/>
    <property type="project" value="TreeGrafter"/>
</dbReference>
<dbReference type="UniPathway" id="UPA00868">
    <property type="reaction ID" value="UER00835"/>
</dbReference>
<dbReference type="PANTHER" id="PTHR11133">
    <property type="entry name" value="SACCHAROPINE DEHYDROGENASE"/>
    <property type="match status" value="1"/>
</dbReference>
<dbReference type="InterPro" id="IPR051168">
    <property type="entry name" value="AASS"/>
</dbReference>
<dbReference type="InterPro" id="IPR005097">
    <property type="entry name" value="Sacchrp_dh_NADP-bd"/>
</dbReference>
<dbReference type="InterPro" id="IPR043009">
    <property type="entry name" value="LOR/SDH_bifunc_enz_cons_dom_sf"/>
</dbReference>
<evidence type="ECO:0000259" key="9">
    <source>
        <dbReference type="SMART" id="SM01002"/>
    </source>
</evidence>
<dbReference type="InterPro" id="IPR032095">
    <property type="entry name" value="Sacchrp_dh-like_C"/>
</dbReference>
<dbReference type="GO" id="GO:0005737">
    <property type="term" value="C:cytoplasm"/>
    <property type="evidence" value="ECO:0007669"/>
    <property type="project" value="TreeGrafter"/>
</dbReference>
<dbReference type="SMART" id="SM01003">
    <property type="entry name" value="AlaDh_PNT_N"/>
    <property type="match status" value="1"/>
</dbReference>
<dbReference type="Pfam" id="PF16653">
    <property type="entry name" value="Sacchrp_dh_C"/>
    <property type="match status" value="1"/>
</dbReference>
<comment type="caution">
    <text evidence="11">The sequence shown here is derived from an EMBL/GenBank/DDBJ whole genome shotgun (WGS) entry which is preliminary data.</text>
</comment>
<evidence type="ECO:0000256" key="7">
    <source>
        <dbReference type="ARBA" id="ARBA00025744"/>
    </source>
</evidence>
<evidence type="ECO:0000256" key="1">
    <source>
        <dbReference type="ARBA" id="ARBA00004682"/>
    </source>
</evidence>
<feature type="domain" description="Alanine dehydrogenase/pyridine nucleotide transhydrogenase N-terminal" evidence="10">
    <location>
        <begin position="52"/>
        <end position="188"/>
    </location>
</feature>
<dbReference type="SUPFAM" id="SSF51735">
    <property type="entry name" value="NAD(P)-binding Rossmann-fold domains"/>
    <property type="match status" value="1"/>
</dbReference>
<dbReference type="FunFam" id="3.30.360.10:FF:000008">
    <property type="entry name" value="Alpha-aminoadipic semialdehyde synthase, mitochondrial"/>
    <property type="match status" value="1"/>
</dbReference>
<dbReference type="SMART" id="SM01002">
    <property type="entry name" value="AlaDh_PNT_C"/>
    <property type="match status" value="1"/>
</dbReference>
<dbReference type="CDD" id="cd12189">
    <property type="entry name" value="LKR_SDH_like"/>
    <property type="match status" value="1"/>
</dbReference>
<comment type="similarity">
    <text evidence="7">In the C-terminal section; belongs to the saccharopine dehydrogenase family.</text>
</comment>
<comment type="pathway">
    <text evidence="2">Amino-acid degradation; L-lysine degradation via saccharopine pathway; glutaryl-CoA from L-lysine: step 2/6.</text>
</comment>
<dbReference type="Gene3D" id="3.40.50.720">
    <property type="entry name" value="NAD(P)-binding Rossmann-like Domain"/>
    <property type="match status" value="2"/>
</dbReference>
<evidence type="ECO:0000259" key="10">
    <source>
        <dbReference type="SMART" id="SM01003"/>
    </source>
</evidence>
<evidence type="ECO:0000313" key="11">
    <source>
        <dbReference type="EMBL" id="OAE35782.1"/>
    </source>
</evidence>
<evidence type="ECO:0000256" key="6">
    <source>
        <dbReference type="ARBA" id="ARBA00023268"/>
    </source>
</evidence>
<protein>
    <submittedName>
        <fullName evidence="11">Uncharacterized protein</fullName>
    </submittedName>
</protein>
<dbReference type="Proteomes" id="UP000077202">
    <property type="component" value="Unassembled WGS sequence"/>
</dbReference>